<reference evidence="1 2" key="1">
    <citation type="journal article" date="2014" name="Int. J. Syst. Evol. Microbiol.">
        <title>Nocardia vulneris sp. nov., isolated from wounds of human patients in North America.</title>
        <authorList>
            <person name="Lasker B.A."/>
            <person name="Bell M."/>
            <person name="Klenk H.P."/>
            <person name="Sproer C."/>
            <person name="Schumann C."/>
            <person name="Schumann P."/>
            <person name="Brown J.M."/>
        </authorList>
    </citation>
    <scope>NUCLEOTIDE SEQUENCE [LARGE SCALE GENOMIC DNA]</scope>
    <source>
        <strain evidence="1 2">W9851</strain>
    </source>
</reference>
<name>A0ABR4ZL27_9NOCA</name>
<accession>A0ABR4ZL27</accession>
<keyword evidence="2" id="KW-1185">Reference proteome</keyword>
<dbReference type="EMBL" id="JNFP01000004">
    <property type="protein sequence ID" value="KIA66054.1"/>
    <property type="molecule type" value="Genomic_DNA"/>
</dbReference>
<sequence>MQAMRWRRRYLVIDGRWHERGDRGLRADISDERAAEWTAFVTEHFARLSDDALITCVDCHT</sequence>
<gene>
    <name evidence="1" type="ORF">FG87_04400</name>
</gene>
<evidence type="ECO:0000313" key="2">
    <source>
        <dbReference type="Proteomes" id="UP000031364"/>
    </source>
</evidence>
<organism evidence="1 2">
    <name type="scientific">Nocardia vulneris</name>
    <dbReference type="NCBI Taxonomy" id="1141657"/>
    <lineage>
        <taxon>Bacteria</taxon>
        <taxon>Bacillati</taxon>
        <taxon>Actinomycetota</taxon>
        <taxon>Actinomycetes</taxon>
        <taxon>Mycobacteriales</taxon>
        <taxon>Nocardiaceae</taxon>
        <taxon>Nocardia</taxon>
    </lineage>
</organism>
<dbReference type="Proteomes" id="UP000031364">
    <property type="component" value="Unassembled WGS sequence"/>
</dbReference>
<protein>
    <submittedName>
        <fullName evidence="1">Uncharacterized protein</fullName>
    </submittedName>
</protein>
<proteinExistence type="predicted"/>
<evidence type="ECO:0000313" key="1">
    <source>
        <dbReference type="EMBL" id="KIA66054.1"/>
    </source>
</evidence>
<comment type="caution">
    <text evidence="1">The sequence shown here is derived from an EMBL/GenBank/DDBJ whole genome shotgun (WGS) entry which is preliminary data.</text>
</comment>